<keyword evidence="1" id="KW-1185">Reference proteome</keyword>
<dbReference type="AlphaFoldDB" id="A0A1I7YSB4"/>
<evidence type="ECO:0000313" key="1">
    <source>
        <dbReference type="Proteomes" id="UP000095287"/>
    </source>
</evidence>
<dbReference type="WBParaSite" id="L893_g18991.t1">
    <property type="protein sequence ID" value="L893_g18991.t1"/>
    <property type="gene ID" value="L893_g18991"/>
</dbReference>
<proteinExistence type="predicted"/>
<organism evidence="1 2">
    <name type="scientific">Steinernema glaseri</name>
    <dbReference type="NCBI Taxonomy" id="37863"/>
    <lineage>
        <taxon>Eukaryota</taxon>
        <taxon>Metazoa</taxon>
        <taxon>Ecdysozoa</taxon>
        <taxon>Nematoda</taxon>
        <taxon>Chromadorea</taxon>
        <taxon>Rhabditida</taxon>
        <taxon>Tylenchina</taxon>
        <taxon>Panagrolaimomorpha</taxon>
        <taxon>Strongyloidoidea</taxon>
        <taxon>Steinernematidae</taxon>
        <taxon>Steinernema</taxon>
    </lineage>
</organism>
<accession>A0A1I7YSB4</accession>
<dbReference type="Proteomes" id="UP000095287">
    <property type="component" value="Unplaced"/>
</dbReference>
<sequence>MYITPTCSLTYCYIVQASSTNKGTNLHTPSRALRLYIDNRLLGFATFVEDGCEPEVFGPFLGYIALLEGYRKPSSSPLLTPFDLYFKRLL</sequence>
<name>A0A1I7YSB4_9BILA</name>
<reference evidence="2" key="1">
    <citation type="submission" date="2016-11" db="UniProtKB">
        <authorList>
            <consortium name="WormBaseParasite"/>
        </authorList>
    </citation>
    <scope>IDENTIFICATION</scope>
</reference>
<protein>
    <submittedName>
        <fullName evidence="2">GNAT family N-acetyltransferase</fullName>
    </submittedName>
</protein>
<evidence type="ECO:0000313" key="2">
    <source>
        <dbReference type="WBParaSite" id="L893_g18991.t1"/>
    </source>
</evidence>